<dbReference type="SUPFAM" id="SSF49478">
    <property type="entry name" value="Cna protein B-type domain"/>
    <property type="match status" value="1"/>
</dbReference>
<dbReference type="RefSeq" id="WP_123688182.1">
    <property type="nucleotide sequence ID" value="NZ_AP019700.1"/>
</dbReference>
<dbReference type="EMBL" id="RJKX01000011">
    <property type="protein sequence ID" value="ROQ01421.1"/>
    <property type="molecule type" value="Genomic_DNA"/>
</dbReference>
<keyword evidence="3" id="KW-1185">Reference proteome</keyword>
<keyword evidence="1" id="KW-0732">Signal</keyword>
<dbReference type="Pfam" id="PF10670">
    <property type="entry name" value="DUF4198"/>
    <property type="match status" value="1"/>
</dbReference>
<name>A0A3N1MCG9_9PROT</name>
<comment type="caution">
    <text evidence="2">The sequence shown here is derived from an EMBL/GenBank/DDBJ whole genome shotgun (WGS) entry which is preliminary data.</text>
</comment>
<protein>
    <submittedName>
        <fullName evidence="2">Putative GH25 family protein</fullName>
    </submittedName>
</protein>
<gene>
    <name evidence="2" type="ORF">EDC65_0600</name>
</gene>
<organism evidence="2 3">
    <name type="scientific">Stella humosa</name>
    <dbReference type="NCBI Taxonomy" id="94"/>
    <lineage>
        <taxon>Bacteria</taxon>
        <taxon>Pseudomonadati</taxon>
        <taxon>Pseudomonadota</taxon>
        <taxon>Alphaproteobacteria</taxon>
        <taxon>Rhodospirillales</taxon>
        <taxon>Stellaceae</taxon>
        <taxon>Stella</taxon>
    </lineage>
</organism>
<dbReference type="AlphaFoldDB" id="A0A3N1MCG9"/>
<feature type="signal peptide" evidence="1">
    <location>
        <begin position="1"/>
        <end position="23"/>
    </location>
</feature>
<evidence type="ECO:0000313" key="3">
    <source>
        <dbReference type="Proteomes" id="UP000278222"/>
    </source>
</evidence>
<reference evidence="2 3" key="1">
    <citation type="submission" date="2018-11" db="EMBL/GenBank/DDBJ databases">
        <title>Genomic Encyclopedia of Type Strains, Phase IV (KMG-IV): sequencing the most valuable type-strain genomes for metagenomic binning, comparative biology and taxonomic classification.</title>
        <authorList>
            <person name="Goeker M."/>
        </authorList>
    </citation>
    <scope>NUCLEOTIDE SEQUENCE [LARGE SCALE GENOMIC DNA]</scope>
    <source>
        <strain evidence="2 3">DSM 5900</strain>
    </source>
</reference>
<proteinExistence type="predicted"/>
<dbReference type="Proteomes" id="UP000278222">
    <property type="component" value="Unassembled WGS sequence"/>
</dbReference>
<accession>A0A3N1MCG9</accession>
<dbReference type="OrthoDB" id="5943at2"/>
<sequence length="262" mass="27603">MPSICRPAALAAAALLLASGVQAHMPYVLPSIFDVGQRGHILVQASFTEDAFVPDIAMRDAPFHLIAPDGQQGAVGPVSYLRDVSVFEADLKAEGTYRLTSGQRLGRKGRMYKDGDQWKMGGEGGRTPAGVELVEVQSTTLAEAYVTRGRPSDAALKPYGVALEIQALTHPNGLSVGADATFRVLFDGAPLAGLEVTVFRSAGVYDGRKVAAKATTDAGGGFAFRPEGAGTYLVLVRHRAAAPAGAETPYRSYTYTLAFDAI</sequence>
<feature type="chain" id="PRO_5018317802" evidence="1">
    <location>
        <begin position="24"/>
        <end position="262"/>
    </location>
</feature>
<evidence type="ECO:0000256" key="1">
    <source>
        <dbReference type="SAM" id="SignalP"/>
    </source>
</evidence>
<dbReference type="InterPro" id="IPR019613">
    <property type="entry name" value="DUF4198"/>
</dbReference>
<evidence type="ECO:0000313" key="2">
    <source>
        <dbReference type="EMBL" id="ROQ01421.1"/>
    </source>
</evidence>